<organism evidence="8 10">
    <name type="scientific">Xenorhabdus doucetiae</name>
    <dbReference type="NCBI Taxonomy" id="351671"/>
    <lineage>
        <taxon>Bacteria</taxon>
        <taxon>Pseudomonadati</taxon>
        <taxon>Pseudomonadota</taxon>
        <taxon>Gammaproteobacteria</taxon>
        <taxon>Enterobacterales</taxon>
        <taxon>Morganellaceae</taxon>
        <taxon>Xenorhabdus</taxon>
    </lineage>
</organism>
<name>A0A068QUU4_9GAMM</name>
<protein>
    <submittedName>
        <fullName evidence="8 9">type 1 fimbriae regulatory protein FimB</fullName>
    </submittedName>
</protein>
<reference evidence="9 11" key="2">
    <citation type="submission" date="2019-07" db="EMBL/GenBank/DDBJ databases">
        <title>Genomic Encyclopedia of Type Strains, Phase I: the one thousand microbial genomes (KMG-I) project.</title>
        <authorList>
            <person name="Kyrpides N."/>
        </authorList>
    </citation>
    <scope>NUCLEOTIDE SEQUENCE [LARGE SCALE GENOMIC DNA]</scope>
    <source>
        <strain evidence="9 11">DSM 17909</strain>
    </source>
</reference>
<dbReference type="InterPro" id="IPR050090">
    <property type="entry name" value="Tyrosine_recombinase_XerCD"/>
</dbReference>
<dbReference type="Pfam" id="PF00589">
    <property type="entry name" value="Phage_integrase"/>
    <property type="match status" value="1"/>
</dbReference>
<dbReference type="Proteomes" id="UP000324170">
    <property type="component" value="Unassembled WGS sequence"/>
</dbReference>
<dbReference type="PANTHER" id="PTHR30349:SF62">
    <property type="entry name" value="TYPE 1 FIMBRIAE REGULATORY PROTEIN FIMB-RELATED"/>
    <property type="match status" value="1"/>
</dbReference>
<dbReference type="InterPro" id="IPR011010">
    <property type="entry name" value="DNA_brk_join_enz"/>
</dbReference>
<dbReference type="EMBL" id="VNHN01000078">
    <property type="protein sequence ID" value="TYO98634.1"/>
    <property type="molecule type" value="Genomic_DNA"/>
</dbReference>
<dbReference type="RefSeq" id="WP_045972152.1">
    <property type="nucleotide sequence ID" value="NZ_FO704550.1"/>
</dbReference>
<dbReference type="GO" id="GO:0006310">
    <property type="term" value="P:DNA recombination"/>
    <property type="evidence" value="ECO:0007669"/>
    <property type="project" value="UniProtKB-KW"/>
</dbReference>
<comment type="similarity">
    <text evidence="1">Belongs to the 'phage' integrase family.</text>
</comment>
<gene>
    <name evidence="8" type="primary">fimB</name>
    <name evidence="9" type="ORF">LY16_03266</name>
    <name evidence="8" type="ORF">XDD1_3058</name>
</gene>
<keyword evidence="3" id="KW-0229">DNA integration</keyword>
<dbReference type="AlphaFoldDB" id="A0A068QUU4"/>
<reference evidence="8 10" key="1">
    <citation type="submission" date="2013-07" db="EMBL/GenBank/DDBJ databases">
        <authorList>
            <person name="Genoscope - CEA"/>
        </authorList>
    </citation>
    <scope>NUCLEOTIDE SEQUENCE [LARGE SCALE GENOMIC DNA]</scope>
    <source>
        <strain evidence="8">FRM16</strain>
        <strain evidence="10">FRM16 / DSM 17909</strain>
    </source>
</reference>
<evidence type="ECO:0000256" key="3">
    <source>
        <dbReference type="ARBA" id="ARBA00022908"/>
    </source>
</evidence>
<proteinExistence type="inferred from homology"/>
<evidence type="ECO:0000256" key="4">
    <source>
        <dbReference type="ARBA" id="ARBA00023015"/>
    </source>
</evidence>
<dbReference type="GO" id="GO:0015074">
    <property type="term" value="P:DNA integration"/>
    <property type="evidence" value="ECO:0007669"/>
    <property type="project" value="UniProtKB-KW"/>
</dbReference>
<dbReference type="KEGG" id="xdo:XDD1_3058"/>
<dbReference type="HOGENOM" id="CLU_027562_39_0_6"/>
<evidence type="ECO:0000313" key="9">
    <source>
        <dbReference type="EMBL" id="TYO98634.1"/>
    </source>
</evidence>
<evidence type="ECO:0000256" key="1">
    <source>
        <dbReference type="ARBA" id="ARBA00008857"/>
    </source>
</evidence>
<dbReference type="Gene3D" id="1.10.443.10">
    <property type="entry name" value="Intergrase catalytic core"/>
    <property type="match status" value="1"/>
</dbReference>
<dbReference type="PROSITE" id="PS51898">
    <property type="entry name" value="TYR_RECOMBINASE"/>
    <property type="match status" value="1"/>
</dbReference>
<dbReference type="STRING" id="351671.XDD1_3058"/>
<keyword evidence="6" id="KW-0233">DNA recombination</keyword>
<dbReference type="Proteomes" id="UP000032721">
    <property type="component" value="Chromosome"/>
</dbReference>
<keyword evidence="5" id="KW-0804">Transcription</keyword>
<evidence type="ECO:0000259" key="7">
    <source>
        <dbReference type="PROSITE" id="PS51898"/>
    </source>
</evidence>
<dbReference type="PANTHER" id="PTHR30349">
    <property type="entry name" value="PHAGE INTEGRASE-RELATED"/>
    <property type="match status" value="1"/>
</dbReference>
<feature type="domain" description="Tyr recombinase" evidence="7">
    <location>
        <begin position="2"/>
        <end position="183"/>
    </location>
</feature>
<dbReference type="GO" id="GO:0003677">
    <property type="term" value="F:DNA binding"/>
    <property type="evidence" value="ECO:0007669"/>
    <property type="project" value="InterPro"/>
</dbReference>
<evidence type="ECO:0000313" key="10">
    <source>
        <dbReference type="Proteomes" id="UP000032721"/>
    </source>
</evidence>
<keyword evidence="4" id="KW-0805">Transcription regulation</keyword>
<accession>A0A068QUU4</accession>
<sequence length="187" mass="21516">MKQRKFLTRYEIDAILAATKQGRHAERDYCMLLMCFIHGFRVSELCNLCLSDLDLNSAIIHIRRLKGGLSTTHPLIPEEIEALKKWLDIRQQWREADSPWVFLSQKSGPVSRQQVYGLLKRYGKQAAVSVSPHPHMLRHACGYALADLGRDTRLIQDYLGHRNISHTVIYTASNVKRFSSIWESPAK</sequence>
<dbReference type="EMBL" id="FO704550">
    <property type="protein sequence ID" value="CDG18757.1"/>
    <property type="molecule type" value="Genomic_DNA"/>
</dbReference>
<dbReference type="NCBIfam" id="NF007370">
    <property type="entry name" value="PRK09870.1"/>
    <property type="match status" value="1"/>
</dbReference>
<evidence type="ECO:0000313" key="11">
    <source>
        <dbReference type="Proteomes" id="UP000324170"/>
    </source>
</evidence>
<evidence type="ECO:0000256" key="2">
    <source>
        <dbReference type="ARBA" id="ARBA00022558"/>
    </source>
</evidence>
<keyword evidence="2" id="KW-1029">Fimbrium biogenesis</keyword>
<dbReference type="SUPFAM" id="SSF56349">
    <property type="entry name" value="DNA breaking-rejoining enzymes"/>
    <property type="match status" value="1"/>
</dbReference>
<evidence type="ECO:0000313" key="8">
    <source>
        <dbReference type="EMBL" id="CDG18757.1"/>
    </source>
</evidence>
<keyword evidence="11" id="KW-1185">Reference proteome</keyword>
<evidence type="ECO:0000256" key="5">
    <source>
        <dbReference type="ARBA" id="ARBA00023163"/>
    </source>
</evidence>
<dbReference type="NCBIfam" id="NF007371">
    <property type="entry name" value="PRK09871.1"/>
    <property type="match status" value="1"/>
</dbReference>
<dbReference type="InterPro" id="IPR002104">
    <property type="entry name" value="Integrase_catalytic"/>
</dbReference>
<evidence type="ECO:0000256" key="6">
    <source>
        <dbReference type="ARBA" id="ARBA00023172"/>
    </source>
</evidence>
<dbReference type="InterPro" id="IPR013762">
    <property type="entry name" value="Integrase-like_cat_sf"/>
</dbReference>
<dbReference type="OrthoDB" id="9801717at2"/>